<name>A0AAT9GK53_9BACT</name>
<accession>A0AAT9GK53</accession>
<keyword evidence="1" id="KW-0812">Transmembrane</keyword>
<gene>
    <name evidence="3" type="ORF">KACHI17_19550</name>
</gene>
<protein>
    <recommendedName>
        <fullName evidence="2">Phospholipid/glycerol acyltransferase domain-containing protein</fullName>
    </recommendedName>
</protein>
<dbReference type="GO" id="GO:0016746">
    <property type="term" value="F:acyltransferase activity"/>
    <property type="evidence" value="ECO:0007669"/>
    <property type="project" value="InterPro"/>
</dbReference>
<dbReference type="SUPFAM" id="SSF69593">
    <property type="entry name" value="Glycerol-3-phosphate (1)-acyltransferase"/>
    <property type="match status" value="1"/>
</dbReference>
<proteinExistence type="predicted"/>
<dbReference type="Pfam" id="PF01553">
    <property type="entry name" value="Acyltransferase"/>
    <property type="match status" value="1"/>
</dbReference>
<evidence type="ECO:0000259" key="2">
    <source>
        <dbReference type="Pfam" id="PF01553"/>
    </source>
</evidence>
<sequence>MIPIYRISEGRENLHKNEDAFKRSAELLQQNQIVLIFIEGICLNKHQLQPFKKGAARIALALLKEQRPLNIMPITIAYNSFLSFGKNIRIHLAAPISAEQLLPYEDDAKNFQYFNERMYEQLSGMIHVPEAFRHQQRILLALPAIIGFFLHIPIYTLIKKQIYRRTKGTVFFDSVMFGVLLILYPLYLILLIVLLSLFHLPFSIIGPVILLHPFLAWCAVQYKITRNNNV</sequence>
<feature type="domain" description="Phospholipid/glycerol acyltransferase" evidence="2">
    <location>
        <begin position="11"/>
        <end position="76"/>
    </location>
</feature>
<dbReference type="AlphaFoldDB" id="A0AAT9GK53"/>
<reference evidence="3" key="1">
    <citation type="submission" date="2024-02" db="EMBL/GenBank/DDBJ databases">
        <title>Sediminibacterium planktonica sp. nov. and Sediminibacterium longus sp. nov., isolated from surface lake and river water.</title>
        <authorList>
            <person name="Watanabe K."/>
            <person name="Takemine S."/>
            <person name="Ishii Y."/>
            <person name="Ogata Y."/>
            <person name="Shindo C."/>
            <person name="Suda W."/>
        </authorList>
    </citation>
    <scope>NUCLEOTIDE SEQUENCE</scope>
    <source>
        <strain evidence="3">KACHI17</strain>
    </source>
</reference>
<organism evidence="3">
    <name type="scientific">Sediminibacterium sp. KACHI17</name>
    <dbReference type="NCBI Taxonomy" id="1751071"/>
    <lineage>
        <taxon>Bacteria</taxon>
        <taxon>Pseudomonadati</taxon>
        <taxon>Bacteroidota</taxon>
        <taxon>Chitinophagia</taxon>
        <taxon>Chitinophagales</taxon>
        <taxon>Chitinophagaceae</taxon>
        <taxon>Sediminibacterium</taxon>
    </lineage>
</organism>
<keyword evidence="1" id="KW-0472">Membrane</keyword>
<dbReference type="InterPro" id="IPR002123">
    <property type="entry name" value="Plipid/glycerol_acylTrfase"/>
</dbReference>
<keyword evidence="1" id="KW-1133">Transmembrane helix</keyword>
<evidence type="ECO:0000313" key="3">
    <source>
        <dbReference type="EMBL" id="BFG71074.1"/>
    </source>
</evidence>
<dbReference type="EMBL" id="AP029612">
    <property type="protein sequence ID" value="BFG71074.1"/>
    <property type="molecule type" value="Genomic_DNA"/>
</dbReference>
<feature type="transmembrane region" description="Helical" evidence="1">
    <location>
        <begin position="170"/>
        <end position="194"/>
    </location>
</feature>
<evidence type="ECO:0000256" key="1">
    <source>
        <dbReference type="SAM" id="Phobius"/>
    </source>
</evidence>
<feature type="transmembrane region" description="Helical" evidence="1">
    <location>
        <begin position="200"/>
        <end position="220"/>
    </location>
</feature>
<feature type="transmembrane region" description="Helical" evidence="1">
    <location>
        <begin position="138"/>
        <end position="158"/>
    </location>
</feature>